<dbReference type="OrthoDB" id="797974at2"/>
<organism evidence="2 3">
    <name type="scientific">Mucilaginibacter pallidiroseus</name>
    <dbReference type="NCBI Taxonomy" id="2599295"/>
    <lineage>
        <taxon>Bacteria</taxon>
        <taxon>Pseudomonadati</taxon>
        <taxon>Bacteroidota</taxon>
        <taxon>Sphingobacteriia</taxon>
        <taxon>Sphingobacteriales</taxon>
        <taxon>Sphingobacteriaceae</taxon>
        <taxon>Mucilaginibacter</taxon>
    </lineage>
</organism>
<sequence>MENKPEGFDRANNQGQNLDTAGNIANVNNDTLKQEDNDLAKEIPTVTPETVANGVADDGSENNEQEETPNDTPELENPTNQSSSNKGQGPGGENL</sequence>
<reference evidence="2 3" key="1">
    <citation type="submission" date="2019-07" db="EMBL/GenBank/DDBJ databases">
        <authorList>
            <person name="Kim J."/>
        </authorList>
    </citation>
    <scope>NUCLEOTIDE SEQUENCE [LARGE SCALE GENOMIC DNA]</scope>
    <source>
        <strain evidence="3">dk17</strain>
    </source>
</reference>
<feature type="compositionally biased region" description="Polar residues" evidence="1">
    <location>
        <begin position="11"/>
        <end position="31"/>
    </location>
</feature>
<dbReference type="AlphaFoldDB" id="A0A563UJZ0"/>
<name>A0A563UJZ0_9SPHI</name>
<dbReference type="EMBL" id="VOEJ01000001">
    <property type="protein sequence ID" value="TWR31588.1"/>
    <property type="molecule type" value="Genomic_DNA"/>
</dbReference>
<feature type="compositionally biased region" description="Basic and acidic residues" evidence="1">
    <location>
        <begin position="32"/>
        <end position="41"/>
    </location>
</feature>
<feature type="compositionally biased region" description="Polar residues" evidence="1">
    <location>
        <begin position="77"/>
        <end position="87"/>
    </location>
</feature>
<evidence type="ECO:0000313" key="2">
    <source>
        <dbReference type="EMBL" id="TWR31588.1"/>
    </source>
</evidence>
<feature type="compositionally biased region" description="Acidic residues" evidence="1">
    <location>
        <begin position="58"/>
        <end position="69"/>
    </location>
</feature>
<proteinExistence type="predicted"/>
<evidence type="ECO:0000256" key="1">
    <source>
        <dbReference type="SAM" id="MobiDB-lite"/>
    </source>
</evidence>
<accession>A0A563UJZ0</accession>
<evidence type="ECO:0000313" key="3">
    <source>
        <dbReference type="Proteomes" id="UP000320042"/>
    </source>
</evidence>
<dbReference type="Proteomes" id="UP000320042">
    <property type="component" value="Unassembled WGS sequence"/>
</dbReference>
<protein>
    <submittedName>
        <fullName evidence="2">Uncharacterized protein</fullName>
    </submittedName>
</protein>
<comment type="caution">
    <text evidence="2">The sequence shown here is derived from an EMBL/GenBank/DDBJ whole genome shotgun (WGS) entry which is preliminary data.</text>
</comment>
<feature type="region of interest" description="Disordered" evidence="1">
    <location>
        <begin position="1"/>
        <end position="95"/>
    </location>
</feature>
<dbReference type="RefSeq" id="WP_146380485.1">
    <property type="nucleotide sequence ID" value="NZ_VOEJ01000001.1"/>
</dbReference>
<gene>
    <name evidence="2" type="ORF">FPZ43_03700</name>
</gene>
<keyword evidence="3" id="KW-1185">Reference proteome</keyword>